<dbReference type="GO" id="GO:0016491">
    <property type="term" value="F:oxidoreductase activity"/>
    <property type="evidence" value="ECO:0007669"/>
    <property type="project" value="InterPro"/>
</dbReference>
<protein>
    <submittedName>
        <fullName evidence="2">FMN reductase</fullName>
    </submittedName>
</protein>
<dbReference type="Pfam" id="PF03358">
    <property type="entry name" value="FMN_red"/>
    <property type="match status" value="1"/>
</dbReference>
<name>A0A8J3ZKH3_9ACTN</name>
<evidence type="ECO:0000313" key="2">
    <source>
        <dbReference type="EMBL" id="GIJ65989.1"/>
    </source>
</evidence>
<dbReference type="EMBL" id="BOPH01000013">
    <property type="protein sequence ID" value="GIJ65989.1"/>
    <property type="molecule type" value="Genomic_DNA"/>
</dbReference>
<dbReference type="SUPFAM" id="SSF52218">
    <property type="entry name" value="Flavoproteins"/>
    <property type="match status" value="1"/>
</dbReference>
<evidence type="ECO:0000259" key="1">
    <source>
        <dbReference type="Pfam" id="PF03358"/>
    </source>
</evidence>
<accession>A0A8J3ZKH3</accession>
<reference evidence="2" key="1">
    <citation type="submission" date="2021-01" db="EMBL/GenBank/DDBJ databases">
        <title>Whole genome shotgun sequence of Virgisporangium ochraceum NBRC 16418.</title>
        <authorList>
            <person name="Komaki H."/>
            <person name="Tamura T."/>
        </authorList>
    </citation>
    <scope>NUCLEOTIDE SEQUENCE</scope>
    <source>
        <strain evidence="2">NBRC 16418</strain>
    </source>
</reference>
<sequence length="140" mass="14905">MDKQPLRVAVVTQEDQVGAWVAGQARQRGGVEVGLIGTADPAFAARLACAEAFVLVTPAVEVPVRLREAIVAGYAEWRAKPVAFVAYGTGSGALEQLRCAFAGLHVVTVGPGLTALDPVAFTAMFEQLEWWGRALRDRIS</sequence>
<dbReference type="InterPro" id="IPR005025">
    <property type="entry name" value="FMN_Rdtase-like_dom"/>
</dbReference>
<evidence type="ECO:0000313" key="3">
    <source>
        <dbReference type="Proteomes" id="UP000635606"/>
    </source>
</evidence>
<keyword evidence="3" id="KW-1185">Reference proteome</keyword>
<dbReference type="Gene3D" id="3.40.50.360">
    <property type="match status" value="1"/>
</dbReference>
<gene>
    <name evidence="2" type="ORF">Voc01_009060</name>
</gene>
<comment type="caution">
    <text evidence="2">The sequence shown here is derived from an EMBL/GenBank/DDBJ whole genome shotgun (WGS) entry which is preliminary data.</text>
</comment>
<dbReference type="AlphaFoldDB" id="A0A8J3ZKH3"/>
<feature type="domain" description="NADPH-dependent FMN reductase-like" evidence="1">
    <location>
        <begin position="42"/>
        <end position="115"/>
    </location>
</feature>
<dbReference type="InterPro" id="IPR029039">
    <property type="entry name" value="Flavoprotein-like_sf"/>
</dbReference>
<organism evidence="2 3">
    <name type="scientific">Virgisporangium ochraceum</name>
    <dbReference type="NCBI Taxonomy" id="65505"/>
    <lineage>
        <taxon>Bacteria</taxon>
        <taxon>Bacillati</taxon>
        <taxon>Actinomycetota</taxon>
        <taxon>Actinomycetes</taxon>
        <taxon>Micromonosporales</taxon>
        <taxon>Micromonosporaceae</taxon>
        <taxon>Virgisporangium</taxon>
    </lineage>
</organism>
<proteinExistence type="predicted"/>
<dbReference type="Proteomes" id="UP000635606">
    <property type="component" value="Unassembled WGS sequence"/>
</dbReference>
<dbReference type="RefSeq" id="WP_203925987.1">
    <property type="nucleotide sequence ID" value="NZ_BOPH01000013.1"/>
</dbReference>